<dbReference type="Pfam" id="PF13968">
    <property type="entry name" value="DUF4220"/>
    <property type="match status" value="1"/>
</dbReference>
<feature type="transmembrane region" description="Helical" evidence="1">
    <location>
        <begin position="20"/>
        <end position="38"/>
    </location>
</feature>
<feature type="domain" description="DUF4220" evidence="2">
    <location>
        <begin position="52"/>
        <end position="418"/>
    </location>
</feature>
<proteinExistence type="predicted"/>
<dbReference type="AlphaFoldDB" id="A0A9R0JDC9"/>
<dbReference type="Proteomes" id="UP000813463">
    <property type="component" value="Chromosome 5"/>
</dbReference>
<keyword evidence="1" id="KW-0472">Membrane</keyword>
<feature type="transmembrane region" description="Helical" evidence="1">
    <location>
        <begin position="45"/>
        <end position="69"/>
    </location>
</feature>
<dbReference type="PANTHER" id="PTHR31325">
    <property type="entry name" value="OS01G0798800 PROTEIN-RELATED"/>
    <property type="match status" value="1"/>
</dbReference>
<name>A0A9R0JDC9_SPIOL</name>
<keyword evidence="1" id="KW-1133">Transmembrane helix</keyword>
<dbReference type="InterPro" id="IPR007658">
    <property type="entry name" value="DUF594"/>
</dbReference>
<sequence>MEKQIIETVKHLWETWDIRIFMLTSLFIQSLLAFLAPLRKSCASGLFGFLMWLLYLSADAVALFSIGLISSSEPDTPSRGGAGMNWELFVFWAPFLLLHLGGPDTITALSLEDNQLWHRHALQLVTQVIVTIYVFSVSVRRHNNGLWFPTVLIFVDGLIKYTERTCALYSASTEVIRDSLREPVPPNYEKMVDEYYSAENAHIPTIFKVKYGPSEGSSKSTPRRDLVENKDESGYNGEWNKVKDRDDMIEYAFYFYEKYKGLLADAFLSLKDDGEIREYFLSKPAEEAFRILEIELNLIYDVLHTKVYLTYKRRGCLRIVSTSSIIGALLFFILKDKSNYKGIDVGITFALLVGAIVLDVAAIVMLVRSDWWIIVVSQQGMPKLFKFICSQILRWSRWLRNPYRIRSSKSIAYYNLLRHCFRPPAAWFSFIFIKQIKDFFINGLYVKSLSRNEITLKFIINELQGKANLGTDKETIEEICSARGNLVLEDDYLLVSEYLLPWTVDIDYDESLLIWHLATDICYWSTCKNTRETIMHCKVCKELSDYMAYLLLRQQALLSQLVGKSDVRFEHTIVDLQEAVKSYTNKKETVENLSQEFSGHVVKSGIEEISALIAKAKDSQSVFHEACRLAKQLSMMGDMQWEIMSKVWVEMLSYAAIHSSARSHLAQLSKGGELITFVWLLMVHLGFREPLQPSRGLRSTKLIIHK</sequence>
<gene>
    <name evidence="4" type="primary">LOC110804649</name>
</gene>
<dbReference type="InterPro" id="IPR025315">
    <property type="entry name" value="DUF4220"/>
</dbReference>
<keyword evidence="1" id="KW-0812">Transmembrane</keyword>
<feature type="transmembrane region" description="Helical" evidence="1">
    <location>
        <begin position="315"/>
        <end position="334"/>
    </location>
</feature>
<feature type="transmembrane region" description="Helical" evidence="1">
    <location>
        <begin position="121"/>
        <end position="139"/>
    </location>
</feature>
<dbReference type="GeneID" id="110804649"/>
<evidence type="ECO:0000313" key="4">
    <source>
        <dbReference type="RefSeq" id="XP_021865947.2"/>
    </source>
</evidence>
<protein>
    <recommendedName>
        <fullName evidence="2">DUF4220 domain-containing protein</fullName>
    </recommendedName>
</protein>
<evidence type="ECO:0000313" key="3">
    <source>
        <dbReference type="Proteomes" id="UP000813463"/>
    </source>
</evidence>
<feature type="transmembrane region" description="Helical" evidence="1">
    <location>
        <begin position="89"/>
        <end position="109"/>
    </location>
</feature>
<keyword evidence="3" id="KW-1185">Reference proteome</keyword>
<organism evidence="3 4">
    <name type="scientific">Spinacia oleracea</name>
    <name type="common">Spinach</name>
    <dbReference type="NCBI Taxonomy" id="3562"/>
    <lineage>
        <taxon>Eukaryota</taxon>
        <taxon>Viridiplantae</taxon>
        <taxon>Streptophyta</taxon>
        <taxon>Embryophyta</taxon>
        <taxon>Tracheophyta</taxon>
        <taxon>Spermatophyta</taxon>
        <taxon>Magnoliopsida</taxon>
        <taxon>eudicotyledons</taxon>
        <taxon>Gunneridae</taxon>
        <taxon>Pentapetalae</taxon>
        <taxon>Caryophyllales</taxon>
        <taxon>Chenopodiaceae</taxon>
        <taxon>Chenopodioideae</taxon>
        <taxon>Anserineae</taxon>
        <taxon>Spinacia</taxon>
    </lineage>
</organism>
<dbReference type="KEGG" id="soe:110804649"/>
<dbReference type="RefSeq" id="XP_021865947.2">
    <property type="nucleotide sequence ID" value="XM_022010255.2"/>
</dbReference>
<feature type="transmembrane region" description="Helical" evidence="1">
    <location>
        <begin position="346"/>
        <end position="367"/>
    </location>
</feature>
<evidence type="ECO:0000259" key="2">
    <source>
        <dbReference type="Pfam" id="PF13968"/>
    </source>
</evidence>
<accession>A0A9R0JDC9</accession>
<evidence type="ECO:0000256" key="1">
    <source>
        <dbReference type="SAM" id="Phobius"/>
    </source>
</evidence>
<dbReference type="Pfam" id="PF04578">
    <property type="entry name" value="DUF594"/>
    <property type="match status" value="1"/>
</dbReference>
<reference evidence="3" key="1">
    <citation type="journal article" date="2021" name="Nat. Commun.">
        <title>Genomic analyses provide insights into spinach domestication and the genetic basis of agronomic traits.</title>
        <authorList>
            <person name="Cai X."/>
            <person name="Sun X."/>
            <person name="Xu C."/>
            <person name="Sun H."/>
            <person name="Wang X."/>
            <person name="Ge C."/>
            <person name="Zhang Z."/>
            <person name="Wang Q."/>
            <person name="Fei Z."/>
            <person name="Jiao C."/>
            <person name="Wang Q."/>
        </authorList>
    </citation>
    <scope>NUCLEOTIDE SEQUENCE [LARGE SCALE GENOMIC DNA]</scope>
    <source>
        <strain evidence="3">cv. Varoflay</strain>
    </source>
</reference>
<reference evidence="4" key="2">
    <citation type="submission" date="2025-08" db="UniProtKB">
        <authorList>
            <consortium name="RefSeq"/>
        </authorList>
    </citation>
    <scope>IDENTIFICATION</scope>
    <source>
        <tissue evidence="4">Leaf</tissue>
    </source>
</reference>